<dbReference type="Gene3D" id="3.20.20.80">
    <property type="entry name" value="Glycosidases"/>
    <property type="match status" value="1"/>
</dbReference>
<dbReference type="SUPFAM" id="SSF88713">
    <property type="entry name" value="Glycoside hydrolase/deacetylase"/>
    <property type="match status" value="1"/>
</dbReference>
<dbReference type="Gene3D" id="3.20.20.370">
    <property type="entry name" value="Glycoside hydrolase/deacetylase"/>
    <property type="match status" value="1"/>
</dbReference>
<dbReference type="InterPro" id="IPR029044">
    <property type="entry name" value="Nucleotide-diphossugar_trans"/>
</dbReference>
<feature type="transmembrane region" description="Helical" evidence="8">
    <location>
        <begin position="986"/>
        <end position="1009"/>
    </location>
</feature>
<dbReference type="PANTHER" id="PTHR43630">
    <property type="entry name" value="POLY-BETA-1,6-N-ACETYL-D-GLUCOSAMINE SYNTHASE"/>
    <property type="match status" value="1"/>
</dbReference>
<gene>
    <name evidence="11" type="ORF">JKL49_02120</name>
</gene>
<comment type="caution">
    <text evidence="11">The sequence shown here is derived from an EMBL/GenBank/DDBJ whole genome shotgun (WGS) entry which is preliminary data.</text>
</comment>
<name>A0A941CWX1_9CAUL</name>
<evidence type="ECO:0000256" key="5">
    <source>
        <dbReference type="ARBA" id="ARBA00022676"/>
    </source>
</evidence>
<accession>A0A941CWX1</accession>
<dbReference type="GO" id="GO:0016810">
    <property type="term" value="F:hydrolase activity, acting on carbon-nitrogen (but not peptide) bonds"/>
    <property type="evidence" value="ECO:0007669"/>
    <property type="project" value="InterPro"/>
</dbReference>
<dbReference type="Gene3D" id="3.90.550.10">
    <property type="entry name" value="Spore Coat Polysaccharide Biosynthesis Protein SpsA, Chain A"/>
    <property type="match status" value="1"/>
</dbReference>
<evidence type="ECO:0000256" key="1">
    <source>
        <dbReference type="ARBA" id="ARBA00003236"/>
    </source>
</evidence>
<reference evidence="11" key="1">
    <citation type="submission" date="2021-04" db="EMBL/GenBank/DDBJ databases">
        <title>Draft genome assembly of strain Phenylobacterium sp. 20VBR1 using MiniION and Illumina platforms.</title>
        <authorList>
            <person name="Thomas F.A."/>
            <person name="Krishnan K.P."/>
            <person name="Sinha R.K."/>
        </authorList>
    </citation>
    <scope>NUCLEOTIDE SEQUENCE</scope>
    <source>
        <strain evidence="11">20VBR1</strain>
    </source>
</reference>
<organism evidence="11 12">
    <name type="scientific">Phenylobacterium glaciei</name>
    <dbReference type="NCBI Taxonomy" id="2803784"/>
    <lineage>
        <taxon>Bacteria</taxon>
        <taxon>Pseudomonadati</taxon>
        <taxon>Pseudomonadota</taxon>
        <taxon>Alphaproteobacteria</taxon>
        <taxon>Caulobacterales</taxon>
        <taxon>Caulobacteraceae</taxon>
        <taxon>Phenylobacterium</taxon>
    </lineage>
</organism>
<dbReference type="Pfam" id="PF13641">
    <property type="entry name" value="Glyco_tranf_2_3"/>
    <property type="match status" value="1"/>
</dbReference>
<keyword evidence="12" id="KW-1185">Reference proteome</keyword>
<dbReference type="PROSITE" id="PS51677">
    <property type="entry name" value="NODB"/>
    <property type="match status" value="1"/>
</dbReference>
<proteinExistence type="inferred from homology"/>
<protein>
    <recommendedName>
        <fullName evidence="4">Chitooligosaccharide deacetylase</fullName>
    </recommendedName>
    <alternativeName>
        <fullName evidence="7">Nodulation protein B</fullName>
    </alternativeName>
</protein>
<sequence length="1117" mass="121423">MADFIFHDPSGRRARRADLAGGLAVALLAAIIAAFFATLAFAPILPALHLKDPRMLRGLHVETAHRLKGHRSWTRVPHPRHAGAVGPVRPLSVGFYVSWDESSRESLSRHVNDLDVVAPQWLALDGALGRLTLTADPQAEAIIKGARKAPSLLPVVHNAQDSVWNGPQADALILNPAARQAMAANLVALAKAHGYAGYVFDLENLSPRAAAAYPGFLAEVRAALKPLDRELWVTVPFADDSWPLKRLQASTDVLVLMAYDQHWGTGDSGPPAGQAWFQGQVARRMGELDPARTILALGAYGYDWTLPARGKPGVAEAVTFNEATQLAHDAGASVAMDPEALNPHFNYEDDAGRQHAVWFLDAPTLYNQLKVSDPYRPLGYALWRLGSEDPGIWRLLPHTYGQVSPQGLEGLSPGQDVNFDGTGEVLHVSATPQAGRRTIDVDTQSGLIAAEDYQVMPTSYVIQRYGARPGLVALTFDDGPDARWTPKILDILAAKHAPATFFVIGKNMEKYPGLVQREVREGQTVGGHTWTHPNIAEVPATEARLEMNATQRLFETLTGKSLRLFRPPFFGDAEPSTPSEVEPLLIAQSLGYLTVGLRIDPDDWKKPDARLIVSRTLDRLDDTERQGQVVLLHDSGGDRSRTVAALPELIDQLRAHGYRLVSVAELAGMTPSEALPPTSRTSAEMLLDRVGFGFFHGVQMTLRVLFLAAIGLGVARLLVLGVLALVHRAGIERRTPPMSDGELGPAVSVLIPCFNEEKVIAASVARILGSRWPRLEVIVLDDGSADATAQVVRDAFAGEPRVTLMSFPNGGKAQALNRGLAVAAGEIIVALDADTLFPPDTIAQLARWFADPTVGAVAGNAIVGNRRNLITRWQALEYVTAQNLERRALAAVGAVTVVPGAVGAWRKSALAALGGYPADTLAEDQDLTLAVQRAGWRVEFDPEARAYTEAPETVSGLLKQRFRWSFGTLQCLWKHRAGLFDVKRPVLGFIALPQIWLFQILLTVVAPLVDAAVVWSVGAGVYDAFYHPVQWSPDDLARPLFYWAAFIFLDLSAGALGMAMERRAPWGDLIWLPAQRFGYRQLMYYVVLKSIRTAVHGARVGWGKLERTATAAVEASS</sequence>
<dbReference type="AlphaFoldDB" id="A0A941CWX1"/>
<dbReference type="PROSITE" id="PS51910">
    <property type="entry name" value="GH18_2"/>
    <property type="match status" value="1"/>
</dbReference>
<dbReference type="RefSeq" id="WP_215338007.1">
    <property type="nucleotide sequence ID" value="NZ_JAGSGD010000001.1"/>
</dbReference>
<evidence type="ECO:0000256" key="6">
    <source>
        <dbReference type="ARBA" id="ARBA00022679"/>
    </source>
</evidence>
<dbReference type="Pfam" id="PF01522">
    <property type="entry name" value="Polysacc_deac_1"/>
    <property type="match status" value="1"/>
</dbReference>
<dbReference type="SUPFAM" id="SSF53448">
    <property type="entry name" value="Nucleotide-diphospho-sugar transferases"/>
    <property type="match status" value="1"/>
</dbReference>
<feature type="transmembrane region" description="Helical" evidence="8">
    <location>
        <begin position="21"/>
        <end position="45"/>
    </location>
</feature>
<dbReference type="EMBL" id="JAGSGD010000001">
    <property type="protein sequence ID" value="MBR7618171.1"/>
    <property type="molecule type" value="Genomic_DNA"/>
</dbReference>
<evidence type="ECO:0000313" key="12">
    <source>
        <dbReference type="Proteomes" id="UP000622580"/>
    </source>
</evidence>
<dbReference type="Gene3D" id="3.10.50.10">
    <property type="match status" value="1"/>
</dbReference>
<keyword evidence="8" id="KW-0812">Transmembrane</keyword>
<keyword evidence="5 11" id="KW-0328">Glycosyltransferase</keyword>
<evidence type="ECO:0000256" key="3">
    <source>
        <dbReference type="ARBA" id="ARBA00010973"/>
    </source>
</evidence>
<feature type="transmembrane region" description="Helical" evidence="8">
    <location>
        <begin position="1040"/>
        <end position="1060"/>
    </location>
</feature>
<dbReference type="SMART" id="SM00636">
    <property type="entry name" value="Glyco_18"/>
    <property type="match status" value="1"/>
</dbReference>
<comment type="function">
    <text evidence="1">Is involved in generating a small heat-stable compound (Nod), an acylated oligomer of N-acetylglucosamine, that stimulates mitosis in various plant protoplasts.</text>
</comment>
<dbReference type="CDD" id="cd10962">
    <property type="entry name" value="CE4_GT2-like"/>
    <property type="match status" value="1"/>
</dbReference>
<dbReference type="GO" id="GO:0016757">
    <property type="term" value="F:glycosyltransferase activity"/>
    <property type="evidence" value="ECO:0007669"/>
    <property type="project" value="UniProtKB-KW"/>
</dbReference>
<evidence type="ECO:0000313" key="11">
    <source>
        <dbReference type="EMBL" id="MBR7618171.1"/>
    </source>
</evidence>
<dbReference type="Pfam" id="PF00704">
    <property type="entry name" value="Glyco_hydro_18"/>
    <property type="match status" value="1"/>
</dbReference>
<feature type="domain" description="NodB homology" evidence="9">
    <location>
        <begin position="470"/>
        <end position="661"/>
    </location>
</feature>
<comment type="similarity">
    <text evidence="2">Belongs to the glycosyltransferase 2 family.</text>
</comment>
<dbReference type="GO" id="GO:0005975">
    <property type="term" value="P:carbohydrate metabolic process"/>
    <property type="evidence" value="ECO:0007669"/>
    <property type="project" value="InterPro"/>
</dbReference>
<keyword evidence="6 11" id="KW-0808">Transferase</keyword>
<dbReference type="PANTHER" id="PTHR43630:SF1">
    <property type="entry name" value="POLY-BETA-1,6-N-ACETYL-D-GLUCOSAMINE SYNTHASE"/>
    <property type="match status" value="1"/>
</dbReference>
<dbReference type="GO" id="GO:0008061">
    <property type="term" value="F:chitin binding"/>
    <property type="evidence" value="ECO:0007669"/>
    <property type="project" value="InterPro"/>
</dbReference>
<dbReference type="InterPro" id="IPR017853">
    <property type="entry name" value="GH"/>
</dbReference>
<dbReference type="InterPro" id="IPR002509">
    <property type="entry name" value="NODB_dom"/>
</dbReference>
<dbReference type="InterPro" id="IPR001223">
    <property type="entry name" value="Glyco_hydro18_cat"/>
</dbReference>
<feature type="transmembrane region" description="Helical" evidence="8">
    <location>
        <begin position="704"/>
        <end position="726"/>
    </location>
</feature>
<keyword evidence="8" id="KW-1133">Transmembrane helix</keyword>
<comment type="similarity">
    <text evidence="3">Belongs to the polysaccharide deacetylase family.</text>
</comment>
<dbReference type="CDD" id="cd06423">
    <property type="entry name" value="CESA_like"/>
    <property type="match status" value="1"/>
</dbReference>
<evidence type="ECO:0000256" key="7">
    <source>
        <dbReference type="ARBA" id="ARBA00032976"/>
    </source>
</evidence>
<evidence type="ECO:0000256" key="8">
    <source>
        <dbReference type="SAM" id="Phobius"/>
    </source>
</evidence>
<evidence type="ECO:0000259" key="9">
    <source>
        <dbReference type="PROSITE" id="PS51677"/>
    </source>
</evidence>
<dbReference type="Proteomes" id="UP000622580">
    <property type="component" value="Unassembled WGS sequence"/>
</dbReference>
<evidence type="ECO:0000256" key="4">
    <source>
        <dbReference type="ARBA" id="ARBA00020071"/>
    </source>
</evidence>
<feature type="domain" description="GH18" evidence="10">
    <location>
        <begin position="90"/>
        <end position="403"/>
    </location>
</feature>
<evidence type="ECO:0000256" key="2">
    <source>
        <dbReference type="ARBA" id="ARBA00006739"/>
    </source>
</evidence>
<evidence type="ECO:0000259" key="10">
    <source>
        <dbReference type="PROSITE" id="PS51910"/>
    </source>
</evidence>
<dbReference type="InterPro" id="IPR011583">
    <property type="entry name" value="Chitinase_II/V-like_cat"/>
</dbReference>
<dbReference type="InterPro" id="IPR029070">
    <property type="entry name" value="Chitinase_insertion_sf"/>
</dbReference>
<keyword evidence="8" id="KW-0472">Membrane</keyword>
<dbReference type="SUPFAM" id="SSF51445">
    <property type="entry name" value="(Trans)glycosidases"/>
    <property type="match status" value="1"/>
</dbReference>
<dbReference type="InterPro" id="IPR011330">
    <property type="entry name" value="Glyco_hydro/deAcase_b/a-brl"/>
</dbReference>